<organism evidence="3 4">
    <name type="scientific">Listeria seeligeri</name>
    <dbReference type="NCBI Taxonomy" id="1640"/>
    <lineage>
        <taxon>Bacteria</taxon>
        <taxon>Bacillati</taxon>
        <taxon>Bacillota</taxon>
        <taxon>Bacilli</taxon>
        <taxon>Bacillales</taxon>
        <taxon>Listeriaceae</taxon>
        <taxon>Listeria</taxon>
    </lineage>
</organism>
<feature type="transmembrane region" description="Helical" evidence="2">
    <location>
        <begin position="45"/>
        <end position="69"/>
    </location>
</feature>
<keyword evidence="2" id="KW-1133">Transmembrane helix</keyword>
<keyword evidence="2" id="KW-0812">Transmembrane</keyword>
<feature type="compositionally biased region" description="Basic and acidic residues" evidence="1">
    <location>
        <begin position="1"/>
        <end position="10"/>
    </location>
</feature>
<comment type="caution">
    <text evidence="3">The sequence shown here is derived from an EMBL/GenBank/DDBJ whole genome shotgun (WGS) entry which is preliminary data.</text>
</comment>
<dbReference type="RefSeq" id="WP_185384138.1">
    <property type="nucleotide sequence ID" value="NZ_JAARRG010000013.1"/>
</dbReference>
<dbReference type="EMBL" id="JAARRG010000013">
    <property type="protein sequence ID" value="MBC1487250.1"/>
    <property type="molecule type" value="Genomic_DNA"/>
</dbReference>
<dbReference type="Proteomes" id="UP000523362">
    <property type="component" value="Unassembled WGS sequence"/>
</dbReference>
<protein>
    <submittedName>
        <fullName evidence="3">Conjugal transfer protein</fullName>
    </submittedName>
</protein>
<dbReference type="Pfam" id="PF12642">
    <property type="entry name" value="TpcC"/>
    <property type="match status" value="1"/>
</dbReference>
<feature type="region of interest" description="Disordered" evidence="1">
    <location>
        <begin position="1"/>
        <end position="35"/>
    </location>
</feature>
<sequence length="333" mass="38278">MNEPKIHFENIHPSATPKKKNIKKKQTKKQEEVPSSRKIPFKRRWFQNGLTVFFYTLFISLTLVLLMTYGRLNTIVDVANSKAIDPNDLTTSIKAEQKEGDLISYDGKKWLETFFSNPQDDQAIEARTNTLKQNLASGVDENFLTSTNSEVKREAIVVDLVNQQVTTEEGKKSLYRTVYDVRFREDGQTKETEIALYAVYQSGQSIFIQLPEYLNTKENKTPKTNVENKEDYFTKKGKELDAEEKQKVEAFSQKFLELYCKNDPNLYLVSAVQGLDGGTLQNATITNAVKNGKEITVQGTYTFTFTENAPQTSYFTFQMRQNKDSYFVNKMNN</sequence>
<accession>A0A7X1C7S0</accession>
<name>A0A7X1C7S0_LISSE</name>
<dbReference type="InterPro" id="IPR024735">
    <property type="entry name" value="TcpC"/>
</dbReference>
<keyword evidence="2" id="KW-0472">Membrane</keyword>
<proteinExistence type="predicted"/>
<evidence type="ECO:0000313" key="4">
    <source>
        <dbReference type="Proteomes" id="UP000523362"/>
    </source>
</evidence>
<reference evidence="3 4" key="1">
    <citation type="submission" date="2020-03" db="EMBL/GenBank/DDBJ databases">
        <title>Soil Listeria distribution.</title>
        <authorList>
            <person name="Liao J."/>
            <person name="Wiedmann M."/>
        </authorList>
    </citation>
    <scope>NUCLEOTIDE SEQUENCE [LARGE SCALE GENOMIC DNA]</scope>
    <source>
        <strain evidence="3 4">FSL L7-1560</strain>
    </source>
</reference>
<gene>
    <name evidence="3" type="ORF">HB897_13525</name>
</gene>
<evidence type="ECO:0000256" key="2">
    <source>
        <dbReference type="SAM" id="Phobius"/>
    </source>
</evidence>
<dbReference type="Gene3D" id="3.10.450.540">
    <property type="match status" value="1"/>
</dbReference>
<dbReference type="AlphaFoldDB" id="A0A7X1C7S0"/>
<evidence type="ECO:0000256" key="1">
    <source>
        <dbReference type="SAM" id="MobiDB-lite"/>
    </source>
</evidence>
<evidence type="ECO:0000313" key="3">
    <source>
        <dbReference type="EMBL" id="MBC1487250.1"/>
    </source>
</evidence>
<feature type="compositionally biased region" description="Basic residues" evidence="1">
    <location>
        <begin position="17"/>
        <end position="27"/>
    </location>
</feature>